<dbReference type="GO" id="GO:0046975">
    <property type="term" value="F:histone H3K36 methyltransferase activity"/>
    <property type="evidence" value="ECO:0007669"/>
    <property type="project" value="TreeGrafter"/>
</dbReference>
<keyword evidence="2" id="KW-1185">Reference proteome</keyword>
<protein>
    <submittedName>
        <fullName evidence="1">Histone-lysine N-methyltransferase SETMAR</fullName>
    </submittedName>
</protein>
<dbReference type="SUPFAM" id="SSF46785">
    <property type="entry name" value="Winged helix' DNA-binding domain"/>
    <property type="match status" value="1"/>
</dbReference>
<sequence>MTLKNEPRAGLPSDFNDNILKAVLEQNPRQSTKCIAERLNTSQSTVIRHLEKLGKVNKLGVWVPHNLSERNKEDRLSIITSLRSQVKMEPFLNRIVTD</sequence>
<dbReference type="Gene3D" id="1.10.10.10">
    <property type="entry name" value="Winged helix-like DNA-binding domain superfamily/Winged helix DNA-binding domain"/>
    <property type="match status" value="1"/>
</dbReference>
<dbReference type="AlphaFoldDB" id="A0A8X6XLW2"/>
<dbReference type="GO" id="GO:0031297">
    <property type="term" value="P:replication fork processing"/>
    <property type="evidence" value="ECO:0007669"/>
    <property type="project" value="TreeGrafter"/>
</dbReference>
<dbReference type="PANTHER" id="PTHR46060">
    <property type="entry name" value="MARINER MOS1 TRANSPOSASE-LIKE PROTEIN"/>
    <property type="match status" value="1"/>
</dbReference>
<dbReference type="GO" id="GO:0003690">
    <property type="term" value="F:double-stranded DNA binding"/>
    <property type="evidence" value="ECO:0007669"/>
    <property type="project" value="TreeGrafter"/>
</dbReference>
<dbReference type="GO" id="GO:0000793">
    <property type="term" value="C:condensed chromosome"/>
    <property type="evidence" value="ECO:0007669"/>
    <property type="project" value="TreeGrafter"/>
</dbReference>
<dbReference type="Pfam" id="PF13412">
    <property type="entry name" value="HTH_24"/>
    <property type="match status" value="1"/>
</dbReference>
<accession>A0A8X6XLW2</accession>
<dbReference type="GO" id="GO:0005634">
    <property type="term" value="C:nucleus"/>
    <property type="evidence" value="ECO:0007669"/>
    <property type="project" value="TreeGrafter"/>
</dbReference>
<dbReference type="GO" id="GO:0003697">
    <property type="term" value="F:single-stranded DNA binding"/>
    <property type="evidence" value="ECO:0007669"/>
    <property type="project" value="TreeGrafter"/>
</dbReference>
<dbReference type="GO" id="GO:0015074">
    <property type="term" value="P:DNA integration"/>
    <property type="evidence" value="ECO:0007669"/>
    <property type="project" value="TreeGrafter"/>
</dbReference>
<dbReference type="PANTHER" id="PTHR46060:SF2">
    <property type="entry name" value="HISTONE-LYSINE N-METHYLTRANSFERASE SETMAR"/>
    <property type="match status" value="1"/>
</dbReference>
<evidence type="ECO:0000313" key="2">
    <source>
        <dbReference type="Proteomes" id="UP000886998"/>
    </source>
</evidence>
<dbReference type="EMBL" id="BMAV01010746">
    <property type="protein sequence ID" value="GFY56090.1"/>
    <property type="molecule type" value="Genomic_DNA"/>
</dbReference>
<dbReference type="InterPro" id="IPR036388">
    <property type="entry name" value="WH-like_DNA-bd_sf"/>
</dbReference>
<dbReference type="InterPro" id="IPR052709">
    <property type="entry name" value="Transposase-MT_Hybrid"/>
</dbReference>
<organism evidence="1 2">
    <name type="scientific">Trichonephila inaurata madagascariensis</name>
    <dbReference type="NCBI Taxonomy" id="2747483"/>
    <lineage>
        <taxon>Eukaryota</taxon>
        <taxon>Metazoa</taxon>
        <taxon>Ecdysozoa</taxon>
        <taxon>Arthropoda</taxon>
        <taxon>Chelicerata</taxon>
        <taxon>Arachnida</taxon>
        <taxon>Araneae</taxon>
        <taxon>Araneomorphae</taxon>
        <taxon>Entelegynae</taxon>
        <taxon>Araneoidea</taxon>
        <taxon>Nephilidae</taxon>
        <taxon>Trichonephila</taxon>
        <taxon>Trichonephila inaurata</taxon>
    </lineage>
</organism>
<comment type="caution">
    <text evidence="1">The sequence shown here is derived from an EMBL/GenBank/DDBJ whole genome shotgun (WGS) entry which is preliminary data.</text>
</comment>
<name>A0A8X6XLW2_9ARAC</name>
<dbReference type="OrthoDB" id="8028980at2759"/>
<dbReference type="InterPro" id="IPR036390">
    <property type="entry name" value="WH_DNA-bd_sf"/>
</dbReference>
<evidence type="ECO:0000313" key="1">
    <source>
        <dbReference type="EMBL" id="GFY56090.1"/>
    </source>
</evidence>
<dbReference type="GO" id="GO:0035861">
    <property type="term" value="C:site of double-strand break"/>
    <property type="evidence" value="ECO:0007669"/>
    <property type="project" value="TreeGrafter"/>
</dbReference>
<dbReference type="GO" id="GO:0042800">
    <property type="term" value="F:histone H3K4 methyltransferase activity"/>
    <property type="evidence" value="ECO:0007669"/>
    <property type="project" value="TreeGrafter"/>
</dbReference>
<reference evidence="1" key="1">
    <citation type="submission" date="2020-08" db="EMBL/GenBank/DDBJ databases">
        <title>Multicomponent nature underlies the extraordinary mechanical properties of spider dragline silk.</title>
        <authorList>
            <person name="Kono N."/>
            <person name="Nakamura H."/>
            <person name="Mori M."/>
            <person name="Yoshida Y."/>
            <person name="Ohtoshi R."/>
            <person name="Malay A.D."/>
            <person name="Moran D.A.P."/>
            <person name="Tomita M."/>
            <person name="Numata K."/>
            <person name="Arakawa K."/>
        </authorList>
    </citation>
    <scope>NUCLEOTIDE SEQUENCE</scope>
</reference>
<gene>
    <name evidence="1" type="primary">SETMAR</name>
    <name evidence="1" type="ORF">TNIN_433961</name>
</gene>
<dbReference type="GO" id="GO:0044774">
    <property type="term" value="P:mitotic DNA integrity checkpoint signaling"/>
    <property type="evidence" value="ECO:0007669"/>
    <property type="project" value="TreeGrafter"/>
</dbReference>
<dbReference type="GO" id="GO:0000014">
    <property type="term" value="F:single-stranded DNA endodeoxyribonuclease activity"/>
    <property type="evidence" value="ECO:0007669"/>
    <property type="project" value="TreeGrafter"/>
</dbReference>
<dbReference type="Proteomes" id="UP000886998">
    <property type="component" value="Unassembled WGS sequence"/>
</dbReference>
<dbReference type="GO" id="GO:0044547">
    <property type="term" value="F:DNA topoisomerase binding"/>
    <property type="evidence" value="ECO:0007669"/>
    <property type="project" value="TreeGrafter"/>
</dbReference>
<dbReference type="GO" id="GO:0000729">
    <property type="term" value="P:DNA double-strand break processing"/>
    <property type="evidence" value="ECO:0007669"/>
    <property type="project" value="TreeGrafter"/>
</dbReference>
<proteinExistence type="predicted"/>
<dbReference type="GO" id="GO:0006303">
    <property type="term" value="P:double-strand break repair via nonhomologous end joining"/>
    <property type="evidence" value="ECO:0007669"/>
    <property type="project" value="TreeGrafter"/>
</dbReference>